<protein>
    <submittedName>
        <fullName evidence="1">Uncharacterized protein</fullName>
    </submittedName>
</protein>
<name>A0A0E9LSE9_9BACT</name>
<dbReference type="SUPFAM" id="SSF52467">
    <property type="entry name" value="DHS-like NAD/FAD-binding domain"/>
    <property type="match status" value="1"/>
</dbReference>
<dbReference type="AlphaFoldDB" id="A0A0E9LSE9"/>
<evidence type="ECO:0000313" key="2">
    <source>
        <dbReference type="Proteomes" id="UP000032900"/>
    </source>
</evidence>
<dbReference type="Proteomes" id="UP000032900">
    <property type="component" value="Unassembled WGS sequence"/>
</dbReference>
<dbReference type="InterPro" id="IPR029035">
    <property type="entry name" value="DHS-like_NAD/FAD-binding_dom"/>
</dbReference>
<accession>A0A0E9LSE9</accession>
<dbReference type="EMBL" id="BAZW01000100">
    <property type="protein sequence ID" value="GAO27785.1"/>
    <property type="molecule type" value="Genomic_DNA"/>
</dbReference>
<dbReference type="GO" id="GO:0003676">
    <property type="term" value="F:nucleic acid binding"/>
    <property type="evidence" value="ECO:0007669"/>
    <property type="project" value="InterPro"/>
</dbReference>
<gene>
    <name evidence="1" type="ORF">JCM15548_14637</name>
</gene>
<dbReference type="Pfam" id="PF13289">
    <property type="entry name" value="SIR2_2"/>
    <property type="match status" value="1"/>
</dbReference>
<proteinExistence type="predicted"/>
<dbReference type="RefSeq" id="WP_062128845.1">
    <property type="nucleotide sequence ID" value="NZ_BAZW01000100.1"/>
</dbReference>
<dbReference type="InterPro" id="IPR036397">
    <property type="entry name" value="RNaseH_sf"/>
</dbReference>
<organism evidence="1 2">
    <name type="scientific">Geofilum rubicundum JCM 15548</name>
    <dbReference type="NCBI Taxonomy" id="1236989"/>
    <lineage>
        <taxon>Bacteria</taxon>
        <taxon>Pseudomonadati</taxon>
        <taxon>Bacteroidota</taxon>
        <taxon>Bacteroidia</taxon>
        <taxon>Marinilabiliales</taxon>
        <taxon>Marinilabiliaceae</taxon>
        <taxon>Geofilum</taxon>
    </lineage>
</organism>
<reference evidence="1 2" key="1">
    <citation type="journal article" date="2015" name="Microbes Environ.">
        <title>Distribution and evolution of nitrogen fixation genes in the phylum bacteroidetes.</title>
        <authorList>
            <person name="Inoue J."/>
            <person name="Oshima K."/>
            <person name="Suda W."/>
            <person name="Sakamoto M."/>
            <person name="Iino T."/>
            <person name="Noda S."/>
            <person name="Hongoh Y."/>
            <person name="Hattori M."/>
            <person name="Ohkuma M."/>
        </authorList>
    </citation>
    <scope>NUCLEOTIDE SEQUENCE [LARGE SCALE GENOMIC DNA]</scope>
    <source>
        <strain evidence="1">JCM 15548</strain>
    </source>
</reference>
<sequence length="1042" mass="119812">MRKIDRETFLRSFKVLSNQSFDLFLGSGASVNSGIPSGGDLIWHFKREILSSKKIINGKKFTDLKIEANKQIIQNYFDQRGDNNITNPYSQYFKECYPDSLVRKEFLSDLVRDKKPSIGFLCLSALVERQKFNVVWTTNFDDLIEKAITALNHKSCQIVSPDNASSVQQFNSDIPTVVKLHGDFRYDPLQNTDEELQELEASLHTKFLDASTQKGLLVVGYSGSDKSVMTTLEKALEKPNAFAKGLIWCIPKGLQPTNELEALLEKAHQQNNRSGFLEIDSFDYFLHEIYKTCELSNTQIDTIASERFEQRQAFRLSQNPSATLPILLNAIKAKSFPKTAFTTKTTLTGVGKWKRLRQAIGNSNIVASFTKNDTLMIFGIEQEIKETFKSHITDDLKIADIPEHIYYHSNSFYLGMIYELVEKVLVNDFGLSVYAKGRNIRKFYSSENSLSESEITEIKNRNRNFNIYHNIAVFEAFEFKIEFVNKELYLLICPTVHIQTTAGGEPPINVVQYLSNTIISNRYNNKYGQKMHWWFNELKKKNESLNFKLGDFEIKLSEYYSTAAKRVNDKFYCFNGFTRLNEPSIYFHYQDEAKQSIHPINGLKILGPLEESFDQSNNGSAKVNLAIISPDFGFQRVKAHLDSLLNSISPIWEKEYLKDFPGFDNVFKKHLIIPPTIQSEFVITIPNNAVSSFSAIQFYDYLKSKIDKLALKSTDIDCAVIYIPDQWKKFRELKNENTYYDLHDSLKLYCVKKGLRIQFIEDKSINYKDQAKIRWWLSLGLYVKSNGTPWKVKTDNTETAFVGLGYAIRQNARDKVVLGSSQIFDGHGNGLKFLLQPIDKPVFYNKNPFMSKEDAFRLVSNIRNTYHKIDPVIGLKKLVLHKTTHFTGAEMEGISNALEGIDNIELLQIQQFSSWRAIKLIKNSKGKHEFNSYPIERGTVIQLDDFTFLLWTHGLIESQELNGKYFQGKRGIPSPLLIKRFRGTDPIETVANDILKLTKMNWNGAELYKTFPVTIDFSKRLSVMGKQLEELGTKAHDFRYFI</sequence>
<comment type="caution">
    <text evidence="1">The sequence shown here is derived from an EMBL/GenBank/DDBJ whole genome shotgun (WGS) entry which is preliminary data.</text>
</comment>
<dbReference type="Gene3D" id="3.40.50.2300">
    <property type="match status" value="1"/>
</dbReference>
<dbReference type="STRING" id="1236989.JCM15548_14637"/>
<dbReference type="SUPFAM" id="SSF53098">
    <property type="entry name" value="Ribonuclease H-like"/>
    <property type="match status" value="1"/>
</dbReference>
<keyword evidence="2" id="KW-1185">Reference proteome</keyword>
<dbReference type="Gene3D" id="3.40.50.1220">
    <property type="entry name" value="TPP-binding domain"/>
    <property type="match status" value="1"/>
</dbReference>
<evidence type="ECO:0000313" key="1">
    <source>
        <dbReference type="EMBL" id="GAO27785.1"/>
    </source>
</evidence>
<dbReference type="CDD" id="cd04659">
    <property type="entry name" value="Piwi_piwi-like_ProArk"/>
    <property type="match status" value="1"/>
</dbReference>
<dbReference type="InterPro" id="IPR012337">
    <property type="entry name" value="RNaseH-like_sf"/>
</dbReference>
<dbReference type="Gene3D" id="3.30.420.10">
    <property type="entry name" value="Ribonuclease H-like superfamily/Ribonuclease H"/>
    <property type="match status" value="1"/>
</dbReference>
<dbReference type="OrthoDB" id="530017at2"/>